<keyword evidence="1" id="KW-0472">Membrane</keyword>
<dbReference type="EMBL" id="CP030926">
    <property type="protein sequence ID" value="AXN39930.1"/>
    <property type="molecule type" value="Genomic_DNA"/>
</dbReference>
<dbReference type="KEGG" id="pbut:DTO10_17230"/>
<evidence type="ECO:0000313" key="5">
    <source>
        <dbReference type="Proteomes" id="UP000260457"/>
    </source>
</evidence>
<keyword evidence="1" id="KW-0812">Transmembrane</keyword>
<dbReference type="GeneID" id="97408455"/>
<keyword evidence="5" id="KW-1185">Reference proteome</keyword>
<protein>
    <recommendedName>
        <fullName evidence="6">Flagellin Flp1-like domain-containing protein</fullName>
    </recommendedName>
</protein>
<dbReference type="EMBL" id="NUEQ01000027">
    <property type="protein sequence ID" value="PEJ31640.1"/>
    <property type="molecule type" value="Genomic_DNA"/>
</dbReference>
<gene>
    <name evidence="3" type="ORF">CN689_15690</name>
    <name evidence="2" type="ORF">DTO10_17230</name>
</gene>
<reference evidence="3 4" key="1">
    <citation type="submission" date="2017-09" db="EMBL/GenBank/DDBJ databases">
        <title>Large-scale bioinformatics analysis of Bacillus genomes uncovers conserved roles of natural products in bacterial physiology.</title>
        <authorList>
            <consortium name="Agbiome Team Llc"/>
            <person name="Bleich R.M."/>
            <person name="Kirk G.J."/>
            <person name="Santa Maria K.C."/>
            <person name="Allen S.E."/>
            <person name="Farag S."/>
            <person name="Shank E.A."/>
            <person name="Bowers A."/>
        </authorList>
    </citation>
    <scope>NUCLEOTIDE SEQUENCE [LARGE SCALE GENOMIC DNA]</scope>
    <source>
        <strain evidence="3 4">AFS003229</strain>
    </source>
</reference>
<feature type="transmembrane region" description="Helical" evidence="1">
    <location>
        <begin position="20"/>
        <end position="40"/>
    </location>
</feature>
<dbReference type="Proteomes" id="UP000260457">
    <property type="component" value="Chromosome"/>
</dbReference>
<organism evidence="3 4">
    <name type="scientific">Peribacillus butanolivorans</name>
    <dbReference type="NCBI Taxonomy" id="421767"/>
    <lineage>
        <taxon>Bacteria</taxon>
        <taxon>Bacillati</taxon>
        <taxon>Bacillota</taxon>
        <taxon>Bacilli</taxon>
        <taxon>Bacillales</taxon>
        <taxon>Bacillaceae</taxon>
        <taxon>Peribacillus</taxon>
    </lineage>
</organism>
<evidence type="ECO:0000313" key="4">
    <source>
        <dbReference type="Proteomes" id="UP000220106"/>
    </source>
</evidence>
<proteinExistence type="predicted"/>
<name>A0AAX0RRG2_9BACI</name>
<dbReference type="Proteomes" id="UP000220106">
    <property type="component" value="Unassembled WGS sequence"/>
</dbReference>
<evidence type="ECO:0000313" key="2">
    <source>
        <dbReference type="EMBL" id="AXN39930.1"/>
    </source>
</evidence>
<reference evidence="2 5" key="2">
    <citation type="submission" date="2018-07" db="EMBL/GenBank/DDBJ databases">
        <title>The molecular basis for the intramolecular migration of carboxyl group in the catabolism of para-hydroxybenzoate via gentisate.</title>
        <authorList>
            <person name="Zhao H."/>
            <person name="Xu Y."/>
            <person name="Lin S."/>
            <person name="Spain J.C."/>
            <person name="Zhou N.-Y."/>
        </authorList>
    </citation>
    <scope>NUCLEOTIDE SEQUENCE [LARGE SCALE GENOMIC DNA]</scope>
    <source>
        <strain evidence="2 5">PHB-7a</strain>
    </source>
</reference>
<accession>A0AAX0RRG2</accession>
<sequence>MKEWMLKMFQESSGNLIELITVTLIAGLIGLVIICVRGLFYKALDFFSIPVGRLIEKLVKRN</sequence>
<keyword evidence="1" id="KW-1133">Transmembrane helix</keyword>
<evidence type="ECO:0008006" key="6">
    <source>
        <dbReference type="Google" id="ProtNLM"/>
    </source>
</evidence>
<evidence type="ECO:0000256" key="1">
    <source>
        <dbReference type="SAM" id="Phobius"/>
    </source>
</evidence>
<dbReference type="RefSeq" id="WP_053344736.1">
    <property type="nucleotide sequence ID" value="NZ_CP030926.1"/>
</dbReference>
<evidence type="ECO:0000313" key="3">
    <source>
        <dbReference type="EMBL" id="PEJ31640.1"/>
    </source>
</evidence>
<dbReference type="AlphaFoldDB" id="A0AAX0RRG2"/>